<reference evidence="3 5" key="2">
    <citation type="submission" date="2021-03" db="EMBL/GenBank/DDBJ databases">
        <title>Genomic Encyclopedia of Type Strains, Phase IV (KMG-IV): sequencing the most valuable type-strain genomes for metagenomic binning, comparative biology and taxonomic classification.</title>
        <authorList>
            <person name="Goeker M."/>
        </authorList>
    </citation>
    <scope>NUCLEOTIDE SEQUENCE [LARGE SCALE GENOMIC DNA]</scope>
    <source>
        <strain evidence="3 5">DSM 40499</strain>
    </source>
</reference>
<keyword evidence="5" id="KW-1185">Reference proteome</keyword>
<protein>
    <submittedName>
        <fullName evidence="2">Uncharacterized protein</fullName>
    </submittedName>
</protein>
<evidence type="ECO:0000313" key="2">
    <source>
        <dbReference type="EMBL" id="ANP55986.1"/>
    </source>
</evidence>
<feature type="region of interest" description="Disordered" evidence="1">
    <location>
        <begin position="77"/>
        <end position="103"/>
    </location>
</feature>
<accession>A0A1B1BAX5</accession>
<organism evidence="2 4">
    <name type="scientific">Streptomyces griseochromogenes</name>
    <dbReference type="NCBI Taxonomy" id="68214"/>
    <lineage>
        <taxon>Bacteria</taxon>
        <taxon>Bacillati</taxon>
        <taxon>Actinomycetota</taxon>
        <taxon>Actinomycetes</taxon>
        <taxon>Kitasatosporales</taxon>
        <taxon>Streptomycetaceae</taxon>
        <taxon>Streptomyces</taxon>
    </lineage>
</organism>
<dbReference type="RefSeq" id="WP_067316311.1">
    <property type="nucleotide sequence ID" value="NZ_CP016279.1"/>
</dbReference>
<evidence type="ECO:0000313" key="4">
    <source>
        <dbReference type="Proteomes" id="UP000092659"/>
    </source>
</evidence>
<proteinExistence type="predicted"/>
<dbReference type="KEGG" id="sgs:AVL59_45985"/>
<dbReference type="Proteomes" id="UP001519309">
    <property type="component" value="Unassembled WGS sequence"/>
</dbReference>
<evidence type="ECO:0000313" key="5">
    <source>
        <dbReference type="Proteomes" id="UP001519309"/>
    </source>
</evidence>
<gene>
    <name evidence="2" type="ORF">AVL59_45985</name>
    <name evidence="3" type="ORF">J2Z21_004116</name>
</gene>
<name>A0A1B1BAX5_9ACTN</name>
<dbReference type="EMBL" id="CP016279">
    <property type="protein sequence ID" value="ANP55986.1"/>
    <property type="molecule type" value="Genomic_DNA"/>
</dbReference>
<reference evidence="2 4" key="1">
    <citation type="submission" date="2016-06" db="EMBL/GenBank/DDBJ databases">
        <title>Complete genome sequence of Streptomyces griseochromogenes ATCC 14511, the Blasticidin S producer.</title>
        <authorList>
            <person name="Wu L."/>
        </authorList>
    </citation>
    <scope>NUCLEOTIDE SEQUENCE [LARGE SCALE GENOMIC DNA]</scope>
    <source>
        <strain evidence="2 4">ATCC 14511</strain>
    </source>
</reference>
<evidence type="ECO:0000256" key="1">
    <source>
        <dbReference type="SAM" id="MobiDB-lite"/>
    </source>
</evidence>
<dbReference type="STRING" id="68214.AVL59_45985"/>
<sequence length="103" mass="10533">MAIMSVALLDGPVVSSAILTIVRDLDPAHGVERFTRLITAYLFAAVAGLGLTVADASLRQLDALLLPLGAGLGGSLGSPCTCPSRPPPRTSWAWSPQPPGSPS</sequence>
<evidence type="ECO:0000313" key="3">
    <source>
        <dbReference type="EMBL" id="MBP2051166.1"/>
    </source>
</evidence>
<dbReference type="EMBL" id="JAGGLP010000007">
    <property type="protein sequence ID" value="MBP2051166.1"/>
    <property type="molecule type" value="Genomic_DNA"/>
</dbReference>
<dbReference type="AlphaFoldDB" id="A0A1B1BAX5"/>
<dbReference type="Proteomes" id="UP000092659">
    <property type="component" value="Chromosome"/>
</dbReference>